<dbReference type="PIRSF" id="PIRSF037239">
    <property type="entry name" value="Exonuclease_Xrn2"/>
    <property type="match status" value="1"/>
</dbReference>
<dbReference type="Proteomes" id="UP000243459">
    <property type="component" value="Chromosome 3"/>
</dbReference>
<dbReference type="InterPro" id="IPR001878">
    <property type="entry name" value="Znf_CCHC"/>
</dbReference>
<comment type="function">
    <text evidence="6">Possesses 5'-&gt;3' exoribonuclease activity. Acts as an endogenous post-transcriptional gene silencing (PTGS) suppressor.</text>
</comment>
<evidence type="ECO:0000313" key="10">
    <source>
        <dbReference type="EMBL" id="ONK74321.1"/>
    </source>
</evidence>
<accession>A0A5P1FCI6</accession>
<keyword evidence="7" id="KW-0862">Zinc</keyword>
<dbReference type="GO" id="GO:0006397">
    <property type="term" value="P:mRNA processing"/>
    <property type="evidence" value="ECO:0007669"/>
    <property type="project" value="UniProtKB-UniRule"/>
</dbReference>
<evidence type="ECO:0000256" key="3">
    <source>
        <dbReference type="ARBA" id="ARBA00022722"/>
    </source>
</evidence>
<dbReference type="GO" id="GO:0000956">
    <property type="term" value="P:nuclear-transcribed mRNA catabolic process"/>
    <property type="evidence" value="ECO:0007669"/>
    <property type="project" value="TreeGrafter"/>
</dbReference>
<evidence type="ECO:0000256" key="5">
    <source>
        <dbReference type="ARBA" id="ARBA00022839"/>
    </source>
</evidence>
<dbReference type="EC" id="3.1.13.-" evidence="6"/>
<evidence type="ECO:0000256" key="6">
    <source>
        <dbReference type="PIRNR" id="PIRNR037239"/>
    </source>
</evidence>
<dbReference type="SUPFAM" id="SSF57756">
    <property type="entry name" value="Retrovirus zinc finger-like domains"/>
    <property type="match status" value="1"/>
</dbReference>
<feature type="domain" description="CCHC-type" evidence="9">
    <location>
        <begin position="203"/>
        <end position="218"/>
    </location>
</feature>
<keyword evidence="4 6" id="KW-0378">Hydrolase</keyword>
<organism evidence="10 11">
    <name type="scientific">Asparagus officinalis</name>
    <name type="common">Garden asparagus</name>
    <dbReference type="NCBI Taxonomy" id="4686"/>
    <lineage>
        <taxon>Eukaryota</taxon>
        <taxon>Viridiplantae</taxon>
        <taxon>Streptophyta</taxon>
        <taxon>Embryophyta</taxon>
        <taxon>Tracheophyta</taxon>
        <taxon>Spermatophyta</taxon>
        <taxon>Magnoliopsida</taxon>
        <taxon>Liliopsida</taxon>
        <taxon>Asparagales</taxon>
        <taxon>Asparagaceae</taxon>
        <taxon>Asparagoideae</taxon>
        <taxon>Asparagus</taxon>
    </lineage>
</organism>
<feature type="compositionally biased region" description="Polar residues" evidence="8">
    <location>
        <begin position="742"/>
        <end position="768"/>
    </location>
</feature>
<sequence>MGVPAFYRWLSDRYPLSISDVVEEEPFDADRGVAVPIDLTKPNPNGVEFDNLYLDMNGIIHPCFHPEGRPSPTTYDEVFKSIFDYIDHLVGLVRPRKLLYLAIDGVAPRAKMNQQRSRRFRAAKDAVEAAAEEERLREEFEAEGRTLALKEKSETSDSNVITPGTQFMTSLSVALQYYIHLRLSRTVGWQSMKVITMPGQQEKCFSCGQIGHLAAECRGPEVNDKAVVDIPIHKKKYQGAINLLMFIYRREFATMGGYLTDAGEVSLERVEHFIQSFAVYEEQIFQKRARIQQAYENNGEMKLKLQRETSEDVPPMPVDKVKLGEPGYKERYYVEKFELEESESIDDIKKDVVQRYVEGLCWIMRYYYQGVCSWLWFYPYHYAPFASDLKGLADMEITFFPGQPFKPFDQLMGTLPAASSDALPKLYGSLMTDPNSPLREFYPKDFKIDMNGKRFAWQGIAKLPFIDERLLLSETKKLEDTLTEEEKSRNRTMFDILYVYERHTLAAQVASLYHLYSQSQLQGQPYCIAINPAYSDGMNGFLCLSERNSYNISIPSPIGGWSTIENNRALNATYLNPKHHQHIPEPPEGVVMPVKTVKPQDMKPFPVLWHEDNRRNQARERPQVAGAITGPLLGAAAHRLVKNSLQANFSGNSRFLDTPNRNYPQMVARPRPAGPLGYERGFQDANPYHNYSGPNPRAHSNSRPVNFSNETHRQNYRTEERTNSSQDQYYNLRTGMSTLAVQEGTSSQSHSRAQNAGFGTNQQQQSSGLFWDHHQPQQVHSPGPPPSLPPTNWIDRQPKYGYSKQEVSSKAVYDNKQQQQVYRIKPRAPENQSDFRRQY</sequence>
<keyword evidence="2 6" id="KW-0507">mRNA processing</keyword>
<gene>
    <name evidence="10" type="ORF">A4U43_C03F5040</name>
</gene>
<keyword evidence="3 6" id="KW-0540">Nuclease</keyword>
<keyword evidence="7" id="KW-0863">Zinc-finger</keyword>
<protein>
    <recommendedName>
        <fullName evidence="6">5'-3' exoribonuclease</fullName>
        <ecNumber evidence="6">3.1.13.-</ecNumber>
    </recommendedName>
</protein>
<name>A0A5P1FCI6_ASPOF</name>
<proteinExistence type="inferred from homology"/>
<feature type="compositionally biased region" description="Polar residues" evidence="8">
    <location>
        <begin position="698"/>
        <end position="708"/>
    </location>
</feature>
<dbReference type="EMBL" id="CM007383">
    <property type="protein sequence ID" value="ONK74321.1"/>
    <property type="molecule type" value="Genomic_DNA"/>
</dbReference>
<dbReference type="GO" id="GO:0004534">
    <property type="term" value="F:5'-3' RNA exonuclease activity"/>
    <property type="evidence" value="ECO:0007669"/>
    <property type="project" value="UniProtKB-UniRule"/>
</dbReference>
<dbReference type="InterPro" id="IPR017151">
    <property type="entry name" value="Xrn2/3/4"/>
</dbReference>
<dbReference type="PANTHER" id="PTHR12341:SF74">
    <property type="entry name" value="5'-3' EXORIBONUCLEASE 4"/>
    <property type="match status" value="1"/>
</dbReference>
<keyword evidence="11" id="KW-1185">Reference proteome</keyword>
<dbReference type="Gramene" id="ONK74321">
    <property type="protein sequence ID" value="ONK74321"/>
    <property type="gene ID" value="A4U43_C03F5040"/>
</dbReference>
<dbReference type="GO" id="GO:0005634">
    <property type="term" value="C:nucleus"/>
    <property type="evidence" value="ECO:0007669"/>
    <property type="project" value="InterPro"/>
</dbReference>
<keyword evidence="5 6" id="KW-0269">Exonuclease</keyword>
<dbReference type="Pfam" id="PF17846">
    <property type="entry name" value="XRN_M"/>
    <property type="match status" value="2"/>
</dbReference>
<dbReference type="GO" id="GO:0008270">
    <property type="term" value="F:zinc ion binding"/>
    <property type="evidence" value="ECO:0007669"/>
    <property type="project" value="UniProtKB-KW"/>
</dbReference>
<dbReference type="Pfam" id="PF03159">
    <property type="entry name" value="XRN_N"/>
    <property type="match status" value="1"/>
</dbReference>
<dbReference type="PANTHER" id="PTHR12341">
    <property type="entry name" value="5'-&gt;3' EXORIBONUCLEASE"/>
    <property type="match status" value="1"/>
</dbReference>
<evidence type="ECO:0000313" key="11">
    <source>
        <dbReference type="Proteomes" id="UP000243459"/>
    </source>
</evidence>
<dbReference type="PROSITE" id="PS50158">
    <property type="entry name" value="ZF_CCHC"/>
    <property type="match status" value="1"/>
</dbReference>
<dbReference type="AlphaFoldDB" id="A0A5P1FCI6"/>
<dbReference type="Pfam" id="PF00098">
    <property type="entry name" value="zf-CCHC"/>
    <property type="match status" value="1"/>
</dbReference>
<dbReference type="InterPro" id="IPR027073">
    <property type="entry name" value="5_3_exoribonuclease"/>
</dbReference>
<dbReference type="CDD" id="cd18673">
    <property type="entry name" value="PIN_XRN1-2-like"/>
    <property type="match status" value="1"/>
</dbReference>
<dbReference type="GO" id="GO:0003723">
    <property type="term" value="F:RNA binding"/>
    <property type="evidence" value="ECO:0007669"/>
    <property type="project" value="TreeGrafter"/>
</dbReference>
<feature type="region of interest" description="Disordered" evidence="8">
    <location>
        <begin position="742"/>
        <end position="839"/>
    </location>
</feature>
<dbReference type="InterPro" id="IPR036875">
    <property type="entry name" value="Znf_CCHC_sf"/>
</dbReference>
<evidence type="ECO:0000256" key="2">
    <source>
        <dbReference type="ARBA" id="ARBA00022664"/>
    </source>
</evidence>
<feature type="region of interest" description="Disordered" evidence="8">
    <location>
        <begin position="671"/>
        <end position="708"/>
    </location>
</feature>
<dbReference type="Gene3D" id="3.40.50.12390">
    <property type="match status" value="1"/>
</dbReference>
<dbReference type="FunFam" id="3.40.50.12390:FF:000003">
    <property type="entry name" value="5'-3' exoribonuclease"/>
    <property type="match status" value="1"/>
</dbReference>
<dbReference type="OMA" id="ERWDHNV"/>
<evidence type="ECO:0000256" key="1">
    <source>
        <dbReference type="ARBA" id="ARBA00006994"/>
    </source>
</evidence>
<evidence type="ECO:0000256" key="7">
    <source>
        <dbReference type="PROSITE-ProRule" id="PRU00047"/>
    </source>
</evidence>
<reference evidence="11" key="1">
    <citation type="journal article" date="2017" name="Nat. Commun.">
        <title>The asparagus genome sheds light on the origin and evolution of a young Y chromosome.</title>
        <authorList>
            <person name="Harkess A."/>
            <person name="Zhou J."/>
            <person name="Xu C."/>
            <person name="Bowers J.E."/>
            <person name="Van der Hulst R."/>
            <person name="Ayyampalayam S."/>
            <person name="Mercati F."/>
            <person name="Riccardi P."/>
            <person name="McKain M.R."/>
            <person name="Kakrana A."/>
            <person name="Tang H."/>
            <person name="Ray J."/>
            <person name="Groenendijk J."/>
            <person name="Arikit S."/>
            <person name="Mathioni S.M."/>
            <person name="Nakano M."/>
            <person name="Shan H."/>
            <person name="Telgmann-Rauber A."/>
            <person name="Kanno A."/>
            <person name="Yue Z."/>
            <person name="Chen H."/>
            <person name="Li W."/>
            <person name="Chen Y."/>
            <person name="Xu X."/>
            <person name="Zhang Y."/>
            <person name="Luo S."/>
            <person name="Chen H."/>
            <person name="Gao J."/>
            <person name="Mao Z."/>
            <person name="Pires J.C."/>
            <person name="Luo M."/>
            <person name="Kudrna D."/>
            <person name="Wing R.A."/>
            <person name="Meyers B.C."/>
            <person name="Yi K."/>
            <person name="Kong H."/>
            <person name="Lavrijsen P."/>
            <person name="Sunseri F."/>
            <person name="Falavigna A."/>
            <person name="Ye Y."/>
            <person name="Leebens-Mack J.H."/>
            <person name="Chen G."/>
        </authorList>
    </citation>
    <scope>NUCLEOTIDE SEQUENCE [LARGE SCALE GENOMIC DNA]</scope>
    <source>
        <strain evidence="11">cv. DH0086</strain>
    </source>
</reference>
<dbReference type="Gene3D" id="1.25.40.1050">
    <property type="match status" value="1"/>
</dbReference>
<dbReference type="InterPro" id="IPR041412">
    <property type="entry name" value="Xrn1_helical"/>
</dbReference>
<evidence type="ECO:0000256" key="4">
    <source>
        <dbReference type="ARBA" id="ARBA00022801"/>
    </source>
</evidence>
<keyword evidence="7" id="KW-0479">Metal-binding</keyword>
<evidence type="ECO:0000256" key="8">
    <source>
        <dbReference type="SAM" id="MobiDB-lite"/>
    </source>
</evidence>
<dbReference type="FunFam" id="1.25.40.1050:FF:000002">
    <property type="entry name" value="5'-3' exoribonuclease"/>
    <property type="match status" value="1"/>
</dbReference>
<comment type="similarity">
    <text evidence="1 6">Belongs to the 5'-3' exonuclease family. XRN2/RAT1 subfamily.</text>
</comment>
<dbReference type="InterPro" id="IPR004859">
    <property type="entry name" value="Xrn1_N"/>
</dbReference>
<dbReference type="SMART" id="SM00343">
    <property type="entry name" value="ZnF_C2HC"/>
    <property type="match status" value="1"/>
</dbReference>
<evidence type="ECO:0000259" key="9">
    <source>
        <dbReference type="PROSITE" id="PS50158"/>
    </source>
</evidence>